<gene>
    <name evidence="1" type="ORF">THAOC_13778</name>
</gene>
<keyword evidence="2" id="KW-1185">Reference proteome</keyword>
<sequence length="127" mass="14120">LKKGCPGRHSKIWNLAINEQCYSSMACGLEALVCFGKSATTWNLEGSQFAMPTAIESSVPFEAEEAVLEDGDAELPEPFADEANEVAIPLEFMSNAAQQRGLLMRRASTWKQTQHRRTLITMWSILN</sequence>
<comment type="caution">
    <text evidence="1">The sequence shown here is derived from an EMBL/GenBank/DDBJ whole genome shotgun (WGS) entry which is preliminary data.</text>
</comment>
<name>K0SWK3_THAOC</name>
<protein>
    <submittedName>
        <fullName evidence="1">Uncharacterized protein</fullName>
    </submittedName>
</protein>
<dbReference type="EMBL" id="AGNL01015916">
    <property type="protein sequence ID" value="EJK65366.1"/>
    <property type="molecule type" value="Genomic_DNA"/>
</dbReference>
<proteinExistence type="predicted"/>
<evidence type="ECO:0000313" key="2">
    <source>
        <dbReference type="Proteomes" id="UP000266841"/>
    </source>
</evidence>
<evidence type="ECO:0000313" key="1">
    <source>
        <dbReference type="EMBL" id="EJK65366.1"/>
    </source>
</evidence>
<feature type="non-terminal residue" evidence="1">
    <location>
        <position position="1"/>
    </location>
</feature>
<dbReference type="Proteomes" id="UP000266841">
    <property type="component" value="Unassembled WGS sequence"/>
</dbReference>
<reference evidence="1 2" key="1">
    <citation type="journal article" date="2012" name="Genome Biol.">
        <title>Genome and low-iron response of an oceanic diatom adapted to chronic iron limitation.</title>
        <authorList>
            <person name="Lommer M."/>
            <person name="Specht M."/>
            <person name="Roy A.S."/>
            <person name="Kraemer L."/>
            <person name="Andreson R."/>
            <person name="Gutowska M.A."/>
            <person name="Wolf J."/>
            <person name="Bergner S.V."/>
            <person name="Schilhabel M.B."/>
            <person name="Klostermeier U.C."/>
            <person name="Beiko R.G."/>
            <person name="Rosenstiel P."/>
            <person name="Hippler M."/>
            <person name="Laroche J."/>
        </authorList>
    </citation>
    <scope>NUCLEOTIDE SEQUENCE [LARGE SCALE GENOMIC DNA]</scope>
    <source>
        <strain evidence="1 2">CCMP1005</strain>
    </source>
</reference>
<accession>K0SWK3</accession>
<dbReference type="AlphaFoldDB" id="K0SWK3"/>
<organism evidence="1 2">
    <name type="scientific">Thalassiosira oceanica</name>
    <name type="common">Marine diatom</name>
    <dbReference type="NCBI Taxonomy" id="159749"/>
    <lineage>
        <taxon>Eukaryota</taxon>
        <taxon>Sar</taxon>
        <taxon>Stramenopiles</taxon>
        <taxon>Ochrophyta</taxon>
        <taxon>Bacillariophyta</taxon>
        <taxon>Coscinodiscophyceae</taxon>
        <taxon>Thalassiosirophycidae</taxon>
        <taxon>Thalassiosirales</taxon>
        <taxon>Thalassiosiraceae</taxon>
        <taxon>Thalassiosira</taxon>
    </lineage>
</organism>